<proteinExistence type="predicted"/>
<evidence type="ECO:0000313" key="1">
    <source>
        <dbReference type="EMBL" id="JAE12198.1"/>
    </source>
</evidence>
<accession>A0A0A9FV30</accession>
<name>A0A0A9FV30_ARUDO</name>
<organism evidence="1">
    <name type="scientific">Arundo donax</name>
    <name type="common">Giant reed</name>
    <name type="synonym">Donax arundinaceus</name>
    <dbReference type="NCBI Taxonomy" id="35708"/>
    <lineage>
        <taxon>Eukaryota</taxon>
        <taxon>Viridiplantae</taxon>
        <taxon>Streptophyta</taxon>
        <taxon>Embryophyta</taxon>
        <taxon>Tracheophyta</taxon>
        <taxon>Spermatophyta</taxon>
        <taxon>Magnoliopsida</taxon>
        <taxon>Liliopsida</taxon>
        <taxon>Poales</taxon>
        <taxon>Poaceae</taxon>
        <taxon>PACMAD clade</taxon>
        <taxon>Arundinoideae</taxon>
        <taxon>Arundineae</taxon>
        <taxon>Arundo</taxon>
    </lineage>
</organism>
<dbReference type="EMBL" id="GBRH01185698">
    <property type="protein sequence ID" value="JAE12198.1"/>
    <property type="molecule type" value="Transcribed_RNA"/>
</dbReference>
<reference evidence="1" key="2">
    <citation type="journal article" date="2015" name="Data Brief">
        <title>Shoot transcriptome of the giant reed, Arundo donax.</title>
        <authorList>
            <person name="Barrero R.A."/>
            <person name="Guerrero F.D."/>
            <person name="Moolhuijzen P."/>
            <person name="Goolsby J.A."/>
            <person name="Tidwell J."/>
            <person name="Bellgard S.E."/>
            <person name="Bellgard M.I."/>
        </authorList>
    </citation>
    <scope>NUCLEOTIDE SEQUENCE</scope>
    <source>
        <tissue evidence="1">Shoot tissue taken approximately 20 cm above the soil surface</tissue>
    </source>
</reference>
<dbReference type="AlphaFoldDB" id="A0A0A9FV30"/>
<protein>
    <submittedName>
        <fullName evidence="1">Uncharacterized protein</fullName>
    </submittedName>
</protein>
<reference evidence="1" key="1">
    <citation type="submission" date="2014-09" db="EMBL/GenBank/DDBJ databases">
        <authorList>
            <person name="Magalhaes I.L.F."/>
            <person name="Oliveira U."/>
            <person name="Santos F.R."/>
            <person name="Vidigal T.H.D.A."/>
            <person name="Brescovit A.D."/>
            <person name="Santos A.J."/>
        </authorList>
    </citation>
    <scope>NUCLEOTIDE SEQUENCE</scope>
    <source>
        <tissue evidence="1">Shoot tissue taken approximately 20 cm above the soil surface</tissue>
    </source>
</reference>
<sequence length="52" mass="5892">MSSKAKNMLPRAFQLLAFENIWLLNILKTSCPKVPRSSNKQVNLLPIQNPVV</sequence>